<comment type="caution">
    <text evidence="1">The sequence shown here is derived from an EMBL/GenBank/DDBJ whole genome shotgun (WGS) entry which is preliminary data.</text>
</comment>
<evidence type="ECO:0000313" key="1">
    <source>
        <dbReference type="EMBL" id="KAG5667125.1"/>
    </source>
</evidence>
<dbReference type="Proteomes" id="UP001107558">
    <property type="component" value="Chromosome 4"/>
</dbReference>
<evidence type="ECO:0000313" key="2">
    <source>
        <dbReference type="Proteomes" id="UP001107558"/>
    </source>
</evidence>
<keyword evidence="2" id="KW-1185">Reference proteome</keyword>
<sequence>MSNYSAQLAYSGGKMMRIYLDMIFLGVTYCSCSDLSTTTTPKTTIATTTKPAITTTTKPTTTIKGATITTTKPSTTTIASTTSTVSTTTIPLSGTTPSTTTTTITTTPSTITTTVAPVINGCGLWARYNLDNEPINVGFSPGTARDGSTLYIGRGKSGSNYLPGRVLIGTGVYVPGGSEQLVNEPEYLVIPSGCQCVWTDPAAAMNHSGLVLTPDPNNFYAIGLVQLSSTQVAISSVVISPGSQLFNQAYNNAAGSQVTNTKATQVLVCETTTSTATPPVINFKNEACGVWSTMNYTNYVTTIGFSAGKVSLNNTVAWIGRGPFNSQFCAGRYEAAVGWSFVPWTRDNPAMASEFLIVPQGKHFEKSKNSIK</sequence>
<proteinExistence type="predicted"/>
<protein>
    <submittedName>
        <fullName evidence="1">Uncharacterized protein</fullName>
    </submittedName>
</protein>
<organism evidence="1 2">
    <name type="scientific">Polypedilum vanderplanki</name>
    <name type="common">Sleeping chironomid midge</name>
    <dbReference type="NCBI Taxonomy" id="319348"/>
    <lineage>
        <taxon>Eukaryota</taxon>
        <taxon>Metazoa</taxon>
        <taxon>Ecdysozoa</taxon>
        <taxon>Arthropoda</taxon>
        <taxon>Hexapoda</taxon>
        <taxon>Insecta</taxon>
        <taxon>Pterygota</taxon>
        <taxon>Neoptera</taxon>
        <taxon>Endopterygota</taxon>
        <taxon>Diptera</taxon>
        <taxon>Nematocera</taxon>
        <taxon>Chironomoidea</taxon>
        <taxon>Chironomidae</taxon>
        <taxon>Chironominae</taxon>
        <taxon>Polypedilum</taxon>
        <taxon>Polypedilum</taxon>
    </lineage>
</organism>
<dbReference type="AlphaFoldDB" id="A0A9J6BBP8"/>
<dbReference type="EMBL" id="JADBJN010000004">
    <property type="protein sequence ID" value="KAG5667125.1"/>
    <property type="molecule type" value="Genomic_DNA"/>
</dbReference>
<name>A0A9J6BBP8_POLVA</name>
<gene>
    <name evidence="1" type="ORF">PVAND_015124</name>
</gene>
<accession>A0A9J6BBP8</accession>
<reference evidence="1" key="1">
    <citation type="submission" date="2021-03" db="EMBL/GenBank/DDBJ databases">
        <title>Chromosome level genome of the anhydrobiotic midge Polypedilum vanderplanki.</title>
        <authorList>
            <person name="Yoshida Y."/>
            <person name="Kikawada T."/>
            <person name="Gusev O."/>
        </authorList>
    </citation>
    <scope>NUCLEOTIDE SEQUENCE</scope>
    <source>
        <strain evidence="1">NIAS01</strain>
        <tissue evidence="1">Whole body or cell culture</tissue>
    </source>
</reference>